<feature type="transmembrane region" description="Helical" evidence="1">
    <location>
        <begin position="48"/>
        <end position="70"/>
    </location>
</feature>
<protein>
    <submittedName>
        <fullName evidence="2">Uncharacterized protein</fullName>
    </submittedName>
</protein>
<sequence length="71" mass="8050">MSLKEFSKSSLQPTKHSPLLSRIPSFCTPAIFAVFPDVVYVLDVFQEVSGFLLVLFFLVFVFRSAFLITVM</sequence>
<keyword evidence="1" id="KW-1133">Transmembrane helix</keyword>
<dbReference type="Proteomes" id="UP000799753">
    <property type="component" value="Unassembled WGS sequence"/>
</dbReference>
<proteinExistence type="predicted"/>
<dbReference type="AlphaFoldDB" id="A0A6A6S1E7"/>
<keyword evidence="3" id="KW-1185">Reference proteome</keyword>
<keyword evidence="1" id="KW-0812">Transmembrane</keyword>
<dbReference type="EMBL" id="MU006785">
    <property type="protein sequence ID" value="KAF2640258.1"/>
    <property type="molecule type" value="Genomic_DNA"/>
</dbReference>
<accession>A0A6A6S1E7</accession>
<evidence type="ECO:0000313" key="3">
    <source>
        <dbReference type="Proteomes" id="UP000799753"/>
    </source>
</evidence>
<name>A0A6A6S1E7_9PLEO</name>
<reference evidence="2" key="1">
    <citation type="journal article" date="2020" name="Stud. Mycol.">
        <title>101 Dothideomycetes genomes: a test case for predicting lifestyles and emergence of pathogens.</title>
        <authorList>
            <person name="Haridas S."/>
            <person name="Albert R."/>
            <person name="Binder M."/>
            <person name="Bloem J."/>
            <person name="Labutti K."/>
            <person name="Salamov A."/>
            <person name="Andreopoulos B."/>
            <person name="Baker S."/>
            <person name="Barry K."/>
            <person name="Bills G."/>
            <person name="Bluhm B."/>
            <person name="Cannon C."/>
            <person name="Castanera R."/>
            <person name="Culley D."/>
            <person name="Daum C."/>
            <person name="Ezra D."/>
            <person name="Gonzalez J."/>
            <person name="Henrissat B."/>
            <person name="Kuo A."/>
            <person name="Liang C."/>
            <person name="Lipzen A."/>
            <person name="Lutzoni F."/>
            <person name="Magnuson J."/>
            <person name="Mondo S."/>
            <person name="Nolan M."/>
            <person name="Ohm R."/>
            <person name="Pangilinan J."/>
            <person name="Park H.-J."/>
            <person name="Ramirez L."/>
            <person name="Alfaro M."/>
            <person name="Sun H."/>
            <person name="Tritt A."/>
            <person name="Yoshinaga Y."/>
            <person name="Zwiers L.-H."/>
            <person name="Turgeon B."/>
            <person name="Goodwin S."/>
            <person name="Spatafora J."/>
            <person name="Crous P."/>
            <person name="Grigoriev I."/>
        </authorList>
    </citation>
    <scope>NUCLEOTIDE SEQUENCE</scope>
    <source>
        <strain evidence="2">CBS 473.64</strain>
    </source>
</reference>
<gene>
    <name evidence="2" type="ORF">P280DRAFT_469958</name>
</gene>
<evidence type="ECO:0000256" key="1">
    <source>
        <dbReference type="SAM" id="Phobius"/>
    </source>
</evidence>
<keyword evidence="1" id="KW-0472">Membrane</keyword>
<organism evidence="2 3">
    <name type="scientific">Massarina eburnea CBS 473.64</name>
    <dbReference type="NCBI Taxonomy" id="1395130"/>
    <lineage>
        <taxon>Eukaryota</taxon>
        <taxon>Fungi</taxon>
        <taxon>Dikarya</taxon>
        <taxon>Ascomycota</taxon>
        <taxon>Pezizomycotina</taxon>
        <taxon>Dothideomycetes</taxon>
        <taxon>Pleosporomycetidae</taxon>
        <taxon>Pleosporales</taxon>
        <taxon>Massarineae</taxon>
        <taxon>Massarinaceae</taxon>
        <taxon>Massarina</taxon>
    </lineage>
</organism>
<feature type="non-terminal residue" evidence="2">
    <location>
        <position position="71"/>
    </location>
</feature>
<evidence type="ECO:0000313" key="2">
    <source>
        <dbReference type="EMBL" id="KAF2640258.1"/>
    </source>
</evidence>